<name>A0A7W6G7T5_9SPHN</name>
<dbReference type="InterPro" id="IPR008621">
    <property type="entry name" value="Cbb3-typ_cyt_oxidase_comp"/>
</dbReference>
<keyword evidence="1" id="KW-0472">Membrane</keyword>
<dbReference type="EMBL" id="JACIDX010000014">
    <property type="protein sequence ID" value="MBB3956515.1"/>
    <property type="molecule type" value="Genomic_DNA"/>
</dbReference>
<protein>
    <submittedName>
        <fullName evidence="2">Cytochrome c oxidase cbb3-type subunit 4</fullName>
    </submittedName>
</protein>
<evidence type="ECO:0000313" key="3">
    <source>
        <dbReference type="Proteomes" id="UP000548867"/>
    </source>
</evidence>
<accession>A0A7W6G7T5</accession>
<evidence type="ECO:0000313" key="2">
    <source>
        <dbReference type="EMBL" id="MBB3956515.1"/>
    </source>
</evidence>
<dbReference type="CDD" id="cd01324">
    <property type="entry name" value="cbb3_Oxidase_CcoQ"/>
    <property type="match status" value="1"/>
</dbReference>
<proteinExistence type="predicted"/>
<keyword evidence="1" id="KW-1133">Transmembrane helix</keyword>
<dbReference type="Pfam" id="PF05545">
    <property type="entry name" value="FixQ"/>
    <property type="match status" value="1"/>
</dbReference>
<gene>
    <name evidence="2" type="ORF">GGR38_003480</name>
</gene>
<feature type="transmembrane region" description="Helical" evidence="1">
    <location>
        <begin position="16"/>
        <end position="34"/>
    </location>
</feature>
<dbReference type="Proteomes" id="UP000548867">
    <property type="component" value="Unassembled WGS sequence"/>
</dbReference>
<dbReference type="RefSeq" id="WP_168604319.1">
    <property type="nucleotide sequence ID" value="NZ_JACIDX010000014.1"/>
</dbReference>
<dbReference type="AlphaFoldDB" id="A0A7W6G7T5"/>
<keyword evidence="1" id="KW-0812">Transmembrane</keyword>
<organism evidence="2 3">
    <name type="scientific">Novosphingobium sediminicola</name>
    <dbReference type="NCBI Taxonomy" id="563162"/>
    <lineage>
        <taxon>Bacteria</taxon>
        <taxon>Pseudomonadati</taxon>
        <taxon>Pseudomonadota</taxon>
        <taxon>Alphaproteobacteria</taxon>
        <taxon>Sphingomonadales</taxon>
        <taxon>Sphingomonadaceae</taxon>
        <taxon>Novosphingobium</taxon>
    </lineage>
</organism>
<comment type="caution">
    <text evidence="2">The sequence shown here is derived from an EMBL/GenBank/DDBJ whole genome shotgun (WGS) entry which is preliminary data.</text>
</comment>
<keyword evidence="3" id="KW-1185">Reference proteome</keyword>
<sequence>MNQTETYQALRQFADSWGLLAMTISFVVLCAWPFRPGGRKNSDEAATMIFEEDDHVRT</sequence>
<reference evidence="2 3" key="1">
    <citation type="submission" date="2020-08" db="EMBL/GenBank/DDBJ databases">
        <title>Genomic Encyclopedia of Type Strains, Phase IV (KMG-IV): sequencing the most valuable type-strain genomes for metagenomic binning, comparative biology and taxonomic classification.</title>
        <authorList>
            <person name="Goeker M."/>
        </authorList>
    </citation>
    <scope>NUCLEOTIDE SEQUENCE [LARGE SCALE GENOMIC DNA]</scope>
    <source>
        <strain evidence="2 3">DSM 27057</strain>
    </source>
</reference>
<evidence type="ECO:0000256" key="1">
    <source>
        <dbReference type="SAM" id="Phobius"/>
    </source>
</evidence>